<organism evidence="1 2">
    <name type="scientific">Pigmentiphaga litoralis</name>
    <dbReference type="NCBI Taxonomy" id="516702"/>
    <lineage>
        <taxon>Bacteria</taxon>
        <taxon>Pseudomonadati</taxon>
        <taxon>Pseudomonadota</taxon>
        <taxon>Betaproteobacteria</taxon>
        <taxon>Burkholderiales</taxon>
        <taxon>Alcaligenaceae</taxon>
        <taxon>Pigmentiphaga</taxon>
    </lineage>
</organism>
<comment type="caution">
    <text evidence="1">The sequence shown here is derived from an EMBL/GenBank/DDBJ whole genome shotgun (WGS) entry which is preliminary data.</text>
</comment>
<keyword evidence="1" id="KW-0456">Lyase</keyword>
<dbReference type="GO" id="GO:0018796">
    <property type="term" value="F:4,5-dihydroxyphthalate decarboxylase activity"/>
    <property type="evidence" value="ECO:0007669"/>
    <property type="project" value="UniProtKB-EC"/>
</dbReference>
<reference evidence="1 2" key="1">
    <citation type="submission" date="2020-07" db="EMBL/GenBank/DDBJ databases">
        <title>Genomic Encyclopedia of Type Strains, Phase IV (KMG-V): Genome sequencing to study the core and pangenomes of soil and plant-associated prokaryotes.</title>
        <authorList>
            <person name="Whitman W."/>
        </authorList>
    </citation>
    <scope>NUCLEOTIDE SEQUENCE [LARGE SCALE GENOMIC DNA]</scope>
    <source>
        <strain evidence="1 2">SAS40</strain>
    </source>
</reference>
<proteinExistence type="predicted"/>
<evidence type="ECO:0000313" key="1">
    <source>
        <dbReference type="EMBL" id="NYE80964.1"/>
    </source>
</evidence>
<protein>
    <submittedName>
        <fullName evidence="1">4,5-dihydroxyphthalate decarboxylase</fullName>
        <ecNumber evidence="1">4.1.1.55</ecNumber>
    </submittedName>
</protein>
<name>A0A7Y9IQ76_9BURK</name>
<dbReference type="Proteomes" id="UP000542125">
    <property type="component" value="Unassembled WGS sequence"/>
</dbReference>
<dbReference type="EMBL" id="JACBYR010000001">
    <property type="protein sequence ID" value="NYE80964.1"/>
    <property type="molecule type" value="Genomic_DNA"/>
</dbReference>
<gene>
    <name evidence="1" type="ORF">FHW18_000235</name>
</gene>
<dbReference type="SUPFAM" id="SSF53850">
    <property type="entry name" value="Periplasmic binding protein-like II"/>
    <property type="match status" value="1"/>
</dbReference>
<keyword evidence="2" id="KW-1185">Reference proteome</keyword>
<dbReference type="EC" id="4.1.1.55" evidence="1"/>
<accession>A0A7Y9IQ76</accession>
<evidence type="ECO:0000313" key="2">
    <source>
        <dbReference type="Proteomes" id="UP000542125"/>
    </source>
</evidence>
<dbReference type="AlphaFoldDB" id="A0A7Y9IQ76"/>
<dbReference type="Gene3D" id="3.40.190.10">
    <property type="entry name" value="Periplasmic binding protein-like II"/>
    <property type="match status" value="3"/>
</dbReference>
<dbReference type="RefSeq" id="WP_179582538.1">
    <property type="nucleotide sequence ID" value="NZ_JACBYR010000001.1"/>
</dbReference>
<sequence>MAKLKLSFGCWNYDRTRALMDGTVQPDGIDLNYLNMPVEETFFRMLRNQEFDVAEMSLSSYSVSLFKEDQPFIAIPVFPSRFFRHSCIFVNADAGIKEPKDLIGKRIGVPEYQMTAPVWIRGILSDHYNVPVDSVTYYSGGEETPGRDEKLKLSLPANIKVEPIGPTKTLSQMLLDGEIDALHTARMPSSFLHGKGKVQRLFPNFMEVERDYYRKTKIFPIMHTLVIRRKLYEENRWIAQSLFKAFEQAQKIAYEDLRETAALKTMMPWLLADMENVIREMGEDYWPYGLERNQETLQTFLRYHHEQGLSKRLLKPEELFAPETFEAFKI</sequence>